<evidence type="ECO:0000313" key="2">
    <source>
        <dbReference type="EMBL" id="SUO97783.1"/>
    </source>
</evidence>
<dbReference type="OrthoDB" id="40611at2"/>
<sequence length="205" mass="23565">MNVLILGARAPVAVEWARAFALSGWQVMVGDSLRFPLARFSRFTSQFLRLPPVAQQFSAWQQALQQAVQREKIDYILPTCEEALYLALVKNQLGCEVGVTESEQMQTLHDKFRFSQWLAQQSLLTTPETYLLTDDDAVVPFIEDSQQWVFKPVYSRFAWETLIAPDAQKLKNLKPTKAQPWVAQRFIKGTEYCIVNYLIAYNIIV</sequence>
<evidence type="ECO:0000259" key="1">
    <source>
        <dbReference type="Pfam" id="PF08443"/>
    </source>
</evidence>
<dbReference type="InterPro" id="IPR013651">
    <property type="entry name" value="ATP-grasp_RimK-type"/>
</dbReference>
<reference evidence="2 3" key="1">
    <citation type="submission" date="2018-06" db="EMBL/GenBank/DDBJ databases">
        <authorList>
            <consortium name="Pathogen Informatics"/>
            <person name="Doyle S."/>
        </authorList>
    </citation>
    <scope>NUCLEOTIDE SEQUENCE [LARGE SCALE GENOMIC DNA]</scope>
    <source>
        <strain evidence="2 3">NCTC13337</strain>
    </source>
</reference>
<gene>
    <name evidence="2" type="ORF">NCTC13337_02615</name>
</gene>
<evidence type="ECO:0000313" key="3">
    <source>
        <dbReference type="Proteomes" id="UP000254601"/>
    </source>
</evidence>
<dbReference type="SUPFAM" id="SSF56059">
    <property type="entry name" value="Glutathione synthetase ATP-binding domain-like"/>
    <property type="match status" value="1"/>
</dbReference>
<dbReference type="Gene3D" id="3.40.50.20">
    <property type="match status" value="1"/>
</dbReference>
<dbReference type="RefSeq" id="WP_072577369.1">
    <property type="nucleotide sequence ID" value="NZ_LWHB01000163.1"/>
</dbReference>
<organism evidence="2 3">
    <name type="scientific">Suttonella ornithocola</name>
    <dbReference type="NCBI Taxonomy" id="279832"/>
    <lineage>
        <taxon>Bacteria</taxon>
        <taxon>Pseudomonadati</taxon>
        <taxon>Pseudomonadota</taxon>
        <taxon>Gammaproteobacteria</taxon>
        <taxon>Cardiobacteriales</taxon>
        <taxon>Cardiobacteriaceae</taxon>
        <taxon>Suttonella</taxon>
    </lineage>
</organism>
<feature type="domain" description="ATP-grasp fold RimK-type" evidence="1">
    <location>
        <begin position="109"/>
        <end position="199"/>
    </location>
</feature>
<dbReference type="AlphaFoldDB" id="A0A380N0Y5"/>
<name>A0A380N0Y5_9GAMM</name>
<proteinExistence type="predicted"/>
<accession>A0A380N0Y5</accession>
<dbReference type="EMBL" id="UHIC01000001">
    <property type="protein sequence ID" value="SUO97783.1"/>
    <property type="molecule type" value="Genomic_DNA"/>
</dbReference>
<dbReference type="Proteomes" id="UP000254601">
    <property type="component" value="Unassembled WGS sequence"/>
</dbReference>
<dbReference type="Pfam" id="PF08443">
    <property type="entry name" value="RimK"/>
    <property type="match status" value="1"/>
</dbReference>
<protein>
    <submittedName>
        <fullName evidence="2">Predicted ATP-grasp enzyme</fullName>
    </submittedName>
</protein>
<keyword evidence="3" id="KW-1185">Reference proteome</keyword>